<dbReference type="AlphaFoldDB" id="A0A9D1J0P2"/>
<dbReference type="Gene3D" id="2.40.50.230">
    <property type="entry name" value="Gp5 N-terminal domain"/>
    <property type="match status" value="1"/>
</dbReference>
<dbReference type="Pfam" id="PF04717">
    <property type="entry name" value="Phage_base_V"/>
    <property type="match status" value="1"/>
</dbReference>
<accession>A0A9D1J0P2</accession>
<dbReference type="InterPro" id="IPR037026">
    <property type="entry name" value="Vgr_OB-fold_dom_sf"/>
</dbReference>
<protein>
    <recommendedName>
        <fullName evidence="1">Gp5/Type VI secretion system Vgr protein OB-fold domain-containing protein</fullName>
    </recommendedName>
</protein>
<evidence type="ECO:0000313" key="3">
    <source>
        <dbReference type="Proteomes" id="UP000886785"/>
    </source>
</evidence>
<sequence>MSLYDIIEEINDRQITKTETGDTRIIGVMVGIVAKNYHPNMGGRVCVTIPTRDDTANELQWARVAMPSSGKKWGHYFLPEIGDQVLLAFEGGNIERPYVIGCLPLDNNQFLTGSVDSGNQYKRIVTKHGSAITFEDSTVASDGSQDKITISTAGESHTIRLDNAGSKISITDKGGKNKIEISTLDGNGTMNIKAANSLTIEVGSTIKLTLNGDSGSVKISAQQITLEGSNKVGLSSDGMVQVEGAQVTEKASAMYKQESGGMFSISGTPVRIG</sequence>
<name>A0A9D1J0P2_9FIRM</name>
<reference evidence="2" key="1">
    <citation type="submission" date="2020-10" db="EMBL/GenBank/DDBJ databases">
        <authorList>
            <person name="Gilroy R."/>
        </authorList>
    </citation>
    <scope>NUCLEOTIDE SEQUENCE</scope>
    <source>
        <strain evidence="2">ChiSjej1B19-7085</strain>
    </source>
</reference>
<reference evidence="2" key="2">
    <citation type="journal article" date="2021" name="PeerJ">
        <title>Extensive microbial diversity within the chicken gut microbiome revealed by metagenomics and culture.</title>
        <authorList>
            <person name="Gilroy R."/>
            <person name="Ravi A."/>
            <person name="Getino M."/>
            <person name="Pursley I."/>
            <person name="Horton D.L."/>
            <person name="Alikhan N.F."/>
            <person name="Baker D."/>
            <person name="Gharbi K."/>
            <person name="Hall N."/>
            <person name="Watson M."/>
            <person name="Adriaenssens E.M."/>
            <person name="Foster-Nyarko E."/>
            <person name="Jarju S."/>
            <person name="Secka A."/>
            <person name="Antonio M."/>
            <person name="Oren A."/>
            <person name="Chaudhuri R.R."/>
            <person name="La Ragione R."/>
            <person name="Hildebrand F."/>
            <person name="Pallen M.J."/>
        </authorList>
    </citation>
    <scope>NUCLEOTIDE SEQUENCE</scope>
    <source>
        <strain evidence="2">ChiSjej1B19-7085</strain>
    </source>
</reference>
<evidence type="ECO:0000313" key="2">
    <source>
        <dbReference type="EMBL" id="HIR56214.1"/>
    </source>
</evidence>
<feature type="domain" description="Gp5/Type VI secretion system Vgr protein OB-fold" evidence="1">
    <location>
        <begin position="30"/>
        <end position="103"/>
    </location>
</feature>
<dbReference type="EMBL" id="DVHF01000010">
    <property type="protein sequence ID" value="HIR56214.1"/>
    <property type="molecule type" value="Genomic_DNA"/>
</dbReference>
<comment type="caution">
    <text evidence="2">The sequence shown here is derived from an EMBL/GenBank/DDBJ whole genome shotgun (WGS) entry which is preliminary data.</text>
</comment>
<gene>
    <name evidence="2" type="ORF">IAA54_00940</name>
</gene>
<evidence type="ECO:0000259" key="1">
    <source>
        <dbReference type="Pfam" id="PF04717"/>
    </source>
</evidence>
<proteinExistence type="predicted"/>
<dbReference type="Proteomes" id="UP000886785">
    <property type="component" value="Unassembled WGS sequence"/>
</dbReference>
<dbReference type="SUPFAM" id="SSF69255">
    <property type="entry name" value="gp5 N-terminal domain-like"/>
    <property type="match status" value="1"/>
</dbReference>
<dbReference type="InterPro" id="IPR006531">
    <property type="entry name" value="Gp5/Vgr_OB"/>
</dbReference>
<organism evidence="2 3">
    <name type="scientific">Candidatus Gallacutalibacter pullicola</name>
    <dbReference type="NCBI Taxonomy" id="2840830"/>
    <lineage>
        <taxon>Bacteria</taxon>
        <taxon>Bacillati</taxon>
        <taxon>Bacillota</taxon>
        <taxon>Clostridia</taxon>
        <taxon>Eubacteriales</taxon>
        <taxon>Candidatus Gallacutalibacter</taxon>
    </lineage>
</organism>